<proteinExistence type="predicted"/>
<dbReference type="AlphaFoldDB" id="A0AAV5ESA0"/>
<dbReference type="PANTHER" id="PTHR32176">
    <property type="entry name" value="XYLOSE ISOMERASE"/>
    <property type="match status" value="1"/>
</dbReference>
<dbReference type="GO" id="GO:0004620">
    <property type="term" value="F:phospholipase activity"/>
    <property type="evidence" value="ECO:0007669"/>
    <property type="project" value="TreeGrafter"/>
</dbReference>
<dbReference type="Gene3D" id="3.40.1090.10">
    <property type="entry name" value="Cytosolic phospholipase A2 catalytic domain"/>
    <property type="match status" value="1"/>
</dbReference>
<protein>
    <submittedName>
        <fullName evidence="1">Uncharacterized protein</fullName>
    </submittedName>
</protein>
<sequence length="98" mass="10717">MAAMSMLTKEVLRKNMNFTPGKPTEYRNYLVISIGTGSPRQAEKRVVGGHRDQREHGTLIGIGKELLKSPVSMVNIDTGMFEPVTGEGTNEDALGHFA</sequence>
<accession>A0AAV5ESA0</accession>
<reference evidence="1" key="2">
    <citation type="submission" date="2021-12" db="EMBL/GenBank/DDBJ databases">
        <title>Resequencing data analysis of finger millet.</title>
        <authorList>
            <person name="Hatakeyama M."/>
            <person name="Aluri S."/>
            <person name="Balachadran M.T."/>
            <person name="Sivarajan S.R."/>
            <person name="Poveda L."/>
            <person name="Shimizu-Inatsugi R."/>
            <person name="Schlapbach R."/>
            <person name="Sreeman S.M."/>
            <person name="Shimizu K.K."/>
        </authorList>
    </citation>
    <scope>NUCLEOTIDE SEQUENCE</scope>
</reference>
<dbReference type="PANTHER" id="PTHR32176:SF27">
    <property type="entry name" value="PATATIN"/>
    <property type="match status" value="1"/>
</dbReference>
<reference evidence="1" key="1">
    <citation type="journal article" date="2018" name="DNA Res.">
        <title>Multiple hybrid de novo genome assembly of finger millet, an orphan allotetraploid crop.</title>
        <authorList>
            <person name="Hatakeyama M."/>
            <person name="Aluri S."/>
            <person name="Balachadran M.T."/>
            <person name="Sivarajan S.R."/>
            <person name="Patrignani A."/>
            <person name="Gruter S."/>
            <person name="Poveda L."/>
            <person name="Shimizu-Inatsugi R."/>
            <person name="Baeten J."/>
            <person name="Francoijs K.J."/>
            <person name="Nataraja K.N."/>
            <person name="Reddy Y.A.N."/>
            <person name="Phadnis S."/>
            <person name="Ravikumar R.L."/>
            <person name="Schlapbach R."/>
            <person name="Sreeman S.M."/>
            <person name="Shimizu K.K."/>
        </authorList>
    </citation>
    <scope>NUCLEOTIDE SEQUENCE</scope>
</reference>
<comment type="caution">
    <text evidence="1">The sequence shown here is derived from an EMBL/GenBank/DDBJ whole genome shotgun (WGS) entry which is preliminary data.</text>
</comment>
<gene>
    <name evidence="1" type="primary">gb13376</name>
    <name evidence="1" type="ORF">PR202_gb13376</name>
</gene>
<keyword evidence="2" id="KW-1185">Reference proteome</keyword>
<evidence type="ECO:0000313" key="2">
    <source>
        <dbReference type="Proteomes" id="UP001054889"/>
    </source>
</evidence>
<evidence type="ECO:0000313" key="1">
    <source>
        <dbReference type="EMBL" id="GJN25535.1"/>
    </source>
</evidence>
<dbReference type="Proteomes" id="UP001054889">
    <property type="component" value="Unassembled WGS sequence"/>
</dbReference>
<dbReference type="GO" id="GO:0047372">
    <property type="term" value="F:monoacylglycerol lipase activity"/>
    <property type="evidence" value="ECO:0007669"/>
    <property type="project" value="TreeGrafter"/>
</dbReference>
<name>A0AAV5ESA0_ELECO</name>
<organism evidence="1 2">
    <name type="scientific">Eleusine coracana subsp. coracana</name>
    <dbReference type="NCBI Taxonomy" id="191504"/>
    <lineage>
        <taxon>Eukaryota</taxon>
        <taxon>Viridiplantae</taxon>
        <taxon>Streptophyta</taxon>
        <taxon>Embryophyta</taxon>
        <taxon>Tracheophyta</taxon>
        <taxon>Spermatophyta</taxon>
        <taxon>Magnoliopsida</taxon>
        <taxon>Liliopsida</taxon>
        <taxon>Poales</taxon>
        <taxon>Poaceae</taxon>
        <taxon>PACMAD clade</taxon>
        <taxon>Chloridoideae</taxon>
        <taxon>Cynodonteae</taxon>
        <taxon>Eleusininae</taxon>
        <taxon>Eleusine</taxon>
    </lineage>
</organism>
<dbReference type="EMBL" id="BQKI01000078">
    <property type="protein sequence ID" value="GJN25535.1"/>
    <property type="molecule type" value="Genomic_DNA"/>
</dbReference>